<keyword evidence="1" id="KW-1133">Transmembrane helix</keyword>
<evidence type="ECO:0000313" key="3">
    <source>
        <dbReference type="EMBL" id="RJE23996.1"/>
    </source>
</evidence>
<dbReference type="SUPFAM" id="SSF56112">
    <property type="entry name" value="Protein kinase-like (PK-like)"/>
    <property type="match status" value="1"/>
</dbReference>
<evidence type="ECO:0000256" key="1">
    <source>
        <dbReference type="SAM" id="Phobius"/>
    </source>
</evidence>
<name>A0A3A2ZLS1_9EURO</name>
<dbReference type="InterPro" id="IPR051681">
    <property type="entry name" value="Ser/Thr_Kinases-Pseudokinases"/>
</dbReference>
<comment type="caution">
    <text evidence="3">The sequence shown here is derived from an EMBL/GenBank/DDBJ whole genome shotgun (WGS) entry which is preliminary data.</text>
</comment>
<keyword evidence="1" id="KW-0472">Membrane</keyword>
<organism evidence="3 4">
    <name type="scientific">Aspergillus sclerotialis</name>
    <dbReference type="NCBI Taxonomy" id="2070753"/>
    <lineage>
        <taxon>Eukaryota</taxon>
        <taxon>Fungi</taxon>
        <taxon>Dikarya</taxon>
        <taxon>Ascomycota</taxon>
        <taxon>Pezizomycotina</taxon>
        <taxon>Eurotiomycetes</taxon>
        <taxon>Eurotiomycetidae</taxon>
        <taxon>Eurotiales</taxon>
        <taxon>Aspergillaceae</taxon>
        <taxon>Aspergillus</taxon>
        <taxon>Aspergillus subgen. Polypaecilum</taxon>
    </lineage>
</organism>
<dbReference type="GO" id="GO:0005524">
    <property type="term" value="F:ATP binding"/>
    <property type="evidence" value="ECO:0007669"/>
    <property type="project" value="InterPro"/>
</dbReference>
<feature type="transmembrane region" description="Helical" evidence="1">
    <location>
        <begin position="304"/>
        <end position="321"/>
    </location>
</feature>
<dbReference type="GO" id="GO:0004674">
    <property type="term" value="F:protein serine/threonine kinase activity"/>
    <property type="evidence" value="ECO:0007669"/>
    <property type="project" value="TreeGrafter"/>
</dbReference>
<dbReference type="OrthoDB" id="1668230at2759"/>
<gene>
    <name evidence="3" type="ORF">PHISCL_03651</name>
</gene>
<dbReference type="PANTHER" id="PTHR44329">
    <property type="entry name" value="SERINE/THREONINE-PROTEIN KINASE TNNI3K-RELATED"/>
    <property type="match status" value="1"/>
</dbReference>
<protein>
    <submittedName>
        <fullName evidence="3">STYKc</fullName>
    </submittedName>
</protein>
<keyword evidence="4" id="KW-1185">Reference proteome</keyword>
<evidence type="ECO:0000259" key="2">
    <source>
        <dbReference type="PROSITE" id="PS50011"/>
    </source>
</evidence>
<keyword evidence="1" id="KW-0812">Transmembrane</keyword>
<dbReference type="STRING" id="2070753.A0A3A2ZLS1"/>
<evidence type="ECO:0000313" key="4">
    <source>
        <dbReference type="Proteomes" id="UP000266188"/>
    </source>
</evidence>
<dbReference type="EMBL" id="MVGC01000097">
    <property type="protein sequence ID" value="RJE23996.1"/>
    <property type="molecule type" value="Genomic_DNA"/>
</dbReference>
<dbReference type="Pfam" id="PF07714">
    <property type="entry name" value="PK_Tyr_Ser-Thr"/>
    <property type="match status" value="1"/>
</dbReference>
<dbReference type="PROSITE" id="PS50011">
    <property type="entry name" value="PROTEIN_KINASE_DOM"/>
    <property type="match status" value="1"/>
</dbReference>
<dbReference type="Gene3D" id="1.10.510.10">
    <property type="entry name" value="Transferase(Phosphotransferase) domain 1"/>
    <property type="match status" value="1"/>
</dbReference>
<dbReference type="Proteomes" id="UP000266188">
    <property type="component" value="Unassembled WGS sequence"/>
</dbReference>
<feature type="domain" description="Protein kinase" evidence="2">
    <location>
        <begin position="14"/>
        <end position="324"/>
    </location>
</feature>
<sequence length="324" mass="36772">MSSSPFRNLQSDPIPTEQIIGNGSSAVVLLQNNVAVKTPLKYLWSSDYEVEANTDSLRREQDVYRRLQNPEDSRSTGVVRCIDFSPESTVLAYMPNGDLRTYLQRAKYRPSHRQKFTWFQEMARTLSYIHDRRVLIADIATRNFLVDSDLSIKLCDFSEASLLSLDSNMEDVDDNGYTTQIDIGFLGAVMYEVVTGTKCEVDLFKDNAPTDGRAYWPERRFLPSTEGSWIGRVIEGCWNGEFRNAHSLLETLQSVELDLSPFVVSRVADFLLRVKDYVRDRLFTVFLGTLGLTVFGLMAGRKIFLDAIGFLSISVLSYCIFPPS</sequence>
<proteinExistence type="predicted"/>
<accession>A0A3A2ZLS1</accession>
<dbReference type="CDD" id="cd00180">
    <property type="entry name" value="PKc"/>
    <property type="match status" value="1"/>
</dbReference>
<reference evidence="4" key="1">
    <citation type="submission" date="2017-02" db="EMBL/GenBank/DDBJ databases">
        <authorList>
            <person name="Tafer H."/>
            <person name="Lopandic K."/>
        </authorList>
    </citation>
    <scope>NUCLEOTIDE SEQUENCE [LARGE SCALE GENOMIC DNA]</scope>
    <source>
        <strain evidence="4">CBS 366.77</strain>
    </source>
</reference>
<dbReference type="InterPro" id="IPR000719">
    <property type="entry name" value="Prot_kinase_dom"/>
</dbReference>
<dbReference type="InterPro" id="IPR011009">
    <property type="entry name" value="Kinase-like_dom_sf"/>
</dbReference>
<dbReference type="AlphaFoldDB" id="A0A3A2ZLS1"/>
<feature type="transmembrane region" description="Helical" evidence="1">
    <location>
        <begin position="282"/>
        <end position="298"/>
    </location>
</feature>
<dbReference type="InterPro" id="IPR001245">
    <property type="entry name" value="Ser-Thr/Tyr_kinase_cat_dom"/>
</dbReference>